<keyword evidence="1" id="KW-0813">Transport</keyword>
<organism evidence="8 9">
    <name type="scientific">Pyrodictium delaneyi</name>
    <dbReference type="NCBI Taxonomy" id="1273541"/>
    <lineage>
        <taxon>Archaea</taxon>
        <taxon>Thermoproteota</taxon>
        <taxon>Thermoprotei</taxon>
        <taxon>Desulfurococcales</taxon>
        <taxon>Pyrodictiaceae</taxon>
        <taxon>Pyrodictium</taxon>
    </lineage>
</organism>
<dbReference type="InterPro" id="IPR017871">
    <property type="entry name" value="ABC_transporter-like_CS"/>
</dbReference>
<accession>A0A211YPJ2</accession>
<dbReference type="PANTHER" id="PTHR43875:SF15">
    <property type="entry name" value="TREHALOSE IMPORT ATP-BINDING PROTEIN SUGC"/>
    <property type="match status" value="1"/>
</dbReference>
<protein>
    <submittedName>
        <fullName evidence="8">Sugar ABC transporter ATP-binding protein</fullName>
    </submittedName>
</protein>
<dbReference type="InterPro" id="IPR003593">
    <property type="entry name" value="AAA+_ATPase"/>
</dbReference>
<evidence type="ECO:0000256" key="3">
    <source>
        <dbReference type="ARBA" id="ARBA00022741"/>
    </source>
</evidence>
<keyword evidence="9" id="KW-1185">Reference proteome</keyword>
<keyword evidence="6" id="KW-0472">Membrane</keyword>
<evidence type="ECO:0000313" key="8">
    <source>
        <dbReference type="EMBL" id="OWJ54955.1"/>
    </source>
</evidence>
<dbReference type="PANTHER" id="PTHR43875">
    <property type="entry name" value="MALTODEXTRIN IMPORT ATP-BINDING PROTEIN MSMX"/>
    <property type="match status" value="1"/>
</dbReference>
<feature type="domain" description="ABC transporter" evidence="7">
    <location>
        <begin position="4"/>
        <end position="234"/>
    </location>
</feature>
<dbReference type="PROSITE" id="PS50893">
    <property type="entry name" value="ABC_TRANSPORTER_2"/>
    <property type="match status" value="1"/>
</dbReference>
<keyword evidence="5" id="KW-1278">Translocase</keyword>
<dbReference type="GO" id="GO:0055052">
    <property type="term" value="C:ATP-binding cassette (ABC) transporter complex, substrate-binding subunit-containing"/>
    <property type="evidence" value="ECO:0007669"/>
    <property type="project" value="TreeGrafter"/>
</dbReference>
<dbReference type="InterPro" id="IPR015855">
    <property type="entry name" value="ABC_transpr_MalK-like"/>
</dbReference>
<dbReference type="InterPro" id="IPR003439">
    <property type="entry name" value="ABC_transporter-like_ATP-bd"/>
</dbReference>
<proteinExistence type="predicted"/>
<dbReference type="Gene3D" id="2.40.50.100">
    <property type="match status" value="1"/>
</dbReference>
<evidence type="ECO:0000256" key="4">
    <source>
        <dbReference type="ARBA" id="ARBA00022840"/>
    </source>
</evidence>
<dbReference type="GO" id="GO:0140359">
    <property type="term" value="F:ABC-type transporter activity"/>
    <property type="evidence" value="ECO:0007669"/>
    <property type="project" value="InterPro"/>
</dbReference>
<gene>
    <name evidence="8" type="ORF">Pdsh_04475</name>
</gene>
<keyword evidence="2" id="KW-1003">Cell membrane</keyword>
<dbReference type="RefSeq" id="WP_088171874.1">
    <property type="nucleotide sequence ID" value="NZ_NCQP01000002.1"/>
</dbReference>
<dbReference type="CDD" id="cd03301">
    <property type="entry name" value="ABC_MalK_N"/>
    <property type="match status" value="1"/>
</dbReference>
<dbReference type="Gene3D" id="3.40.50.300">
    <property type="entry name" value="P-loop containing nucleotide triphosphate hydrolases"/>
    <property type="match status" value="1"/>
</dbReference>
<dbReference type="EMBL" id="NCQP01000002">
    <property type="protein sequence ID" value="OWJ54955.1"/>
    <property type="molecule type" value="Genomic_DNA"/>
</dbReference>
<evidence type="ECO:0000256" key="1">
    <source>
        <dbReference type="ARBA" id="ARBA00022448"/>
    </source>
</evidence>
<evidence type="ECO:0000256" key="5">
    <source>
        <dbReference type="ARBA" id="ARBA00022967"/>
    </source>
</evidence>
<dbReference type="InterPro" id="IPR027417">
    <property type="entry name" value="P-loop_NTPase"/>
</dbReference>
<evidence type="ECO:0000256" key="6">
    <source>
        <dbReference type="ARBA" id="ARBA00023136"/>
    </source>
</evidence>
<dbReference type="GO" id="GO:0016887">
    <property type="term" value="F:ATP hydrolysis activity"/>
    <property type="evidence" value="ECO:0007669"/>
    <property type="project" value="InterPro"/>
</dbReference>
<dbReference type="PROSITE" id="PS00211">
    <property type="entry name" value="ABC_TRANSPORTER_1"/>
    <property type="match status" value="1"/>
</dbReference>
<dbReference type="InterPro" id="IPR012340">
    <property type="entry name" value="NA-bd_OB-fold"/>
</dbReference>
<dbReference type="AlphaFoldDB" id="A0A211YPJ2"/>
<dbReference type="GO" id="GO:0008643">
    <property type="term" value="P:carbohydrate transport"/>
    <property type="evidence" value="ECO:0007669"/>
    <property type="project" value="InterPro"/>
</dbReference>
<dbReference type="InterPro" id="IPR013611">
    <property type="entry name" value="Transp-assoc_OB_typ2"/>
</dbReference>
<sequence length="374" mass="41336">MVEVRLENVTKRFGRVVAVNNVTLEFPDGRFSALLGPSGSGKSTLLYLIAGIYKPTSGRIFFGDREVTHLPPKERNVGLVFQNYALYPHMKVYDNIAFPLRLRKIPESTVDAKVQEVAKLLRIEELLDRYPSQLSGGQQQRVALARALVKEPDVLLLDEPLSNLDALLRLTIRAELKKLQKKLGITAIHVTHDQAEAMSMADVIVVIDHGRVQQVGSPDDVYNRPRNLFVAGFIGSPPANMLHGHVHHSTAVEVEVAGARFQPREEYAKVLAEAGLEEVIVVFRPEHAQLSLEPSPNALSIVGEVYVVEPLGKENIVTMIVAGVPVKVVTPPDVRPQAGEKLYITVPVSRVMLFDPETELNLEQLAEPRGLCPD</sequence>
<dbReference type="Gene3D" id="2.40.50.140">
    <property type="entry name" value="Nucleic acid-binding proteins"/>
    <property type="match status" value="1"/>
</dbReference>
<dbReference type="FunFam" id="3.40.50.300:FF:000042">
    <property type="entry name" value="Maltose/maltodextrin ABC transporter, ATP-binding protein"/>
    <property type="match status" value="1"/>
</dbReference>
<dbReference type="Pfam" id="PF00005">
    <property type="entry name" value="ABC_tran"/>
    <property type="match status" value="1"/>
</dbReference>
<name>A0A211YPJ2_9CREN</name>
<reference evidence="8 9" key="1">
    <citation type="submission" date="2017-05" db="EMBL/GenBank/DDBJ databases">
        <title>The draft genome of the hyperthermophilic archaeon 'Pyrodictium delaneyi strain Hulk', an iron and nitrate reducer, reveals the capacity for sulfate reduction.</title>
        <authorList>
            <person name="Demey L.M."/>
            <person name="Miller C."/>
            <person name="Manzella M."/>
            <person name="Reguera G."/>
            <person name="Kashefi K."/>
        </authorList>
    </citation>
    <scope>NUCLEOTIDE SEQUENCE [LARGE SCALE GENOMIC DNA]</scope>
    <source>
        <strain evidence="8 9">Hulk</strain>
    </source>
</reference>
<evidence type="ECO:0000259" key="7">
    <source>
        <dbReference type="PROSITE" id="PS50893"/>
    </source>
</evidence>
<dbReference type="GO" id="GO:0005524">
    <property type="term" value="F:ATP binding"/>
    <property type="evidence" value="ECO:0007669"/>
    <property type="project" value="UniProtKB-KW"/>
</dbReference>
<evidence type="ECO:0000256" key="2">
    <source>
        <dbReference type="ARBA" id="ARBA00022475"/>
    </source>
</evidence>
<keyword evidence="4 8" id="KW-0067">ATP-binding</keyword>
<dbReference type="SMART" id="SM00382">
    <property type="entry name" value="AAA"/>
    <property type="match status" value="1"/>
</dbReference>
<comment type="caution">
    <text evidence="8">The sequence shown here is derived from an EMBL/GenBank/DDBJ whole genome shotgun (WGS) entry which is preliminary data.</text>
</comment>
<dbReference type="Pfam" id="PF08402">
    <property type="entry name" value="TOBE_2"/>
    <property type="match status" value="1"/>
</dbReference>
<keyword evidence="3" id="KW-0547">Nucleotide-binding</keyword>
<evidence type="ECO:0000313" key="9">
    <source>
        <dbReference type="Proteomes" id="UP000196694"/>
    </source>
</evidence>
<dbReference type="InterPro" id="IPR008995">
    <property type="entry name" value="Mo/tungstate-bd_C_term_dom"/>
</dbReference>
<dbReference type="SUPFAM" id="SSF52540">
    <property type="entry name" value="P-loop containing nucleoside triphosphate hydrolases"/>
    <property type="match status" value="1"/>
</dbReference>
<dbReference type="InterPro" id="IPR047641">
    <property type="entry name" value="ABC_transpr_MalK/UgpC-like"/>
</dbReference>
<dbReference type="Proteomes" id="UP000196694">
    <property type="component" value="Unassembled WGS sequence"/>
</dbReference>
<dbReference type="SUPFAM" id="SSF50331">
    <property type="entry name" value="MOP-like"/>
    <property type="match status" value="1"/>
</dbReference>